<dbReference type="InterPro" id="IPR036396">
    <property type="entry name" value="Cyt_P450_sf"/>
</dbReference>
<gene>
    <name evidence="11" type="ORF">D9756_009666</name>
</gene>
<dbReference type="GO" id="GO:0020037">
    <property type="term" value="F:heme binding"/>
    <property type="evidence" value="ECO:0007669"/>
    <property type="project" value="InterPro"/>
</dbReference>
<evidence type="ECO:0000256" key="5">
    <source>
        <dbReference type="ARBA" id="ARBA00022723"/>
    </source>
</evidence>
<dbReference type="CDD" id="cd11065">
    <property type="entry name" value="CYP64-like"/>
    <property type="match status" value="1"/>
</dbReference>
<evidence type="ECO:0008006" key="13">
    <source>
        <dbReference type="Google" id="ProtNLM"/>
    </source>
</evidence>
<organism evidence="11 12">
    <name type="scientific">Leucocoprinus leucothites</name>
    <dbReference type="NCBI Taxonomy" id="201217"/>
    <lineage>
        <taxon>Eukaryota</taxon>
        <taxon>Fungi</taxon>
        <taxon>Dikarya</taxon>
        <taxon>Basidiomycota</taxon>
        <taxon>Agaricomycotina</taxon>
        <taxon>Agaricomycetes</taxon>
        <taxon>Agaricomycetidae</taxon>
        <taxon>Agaricales</taxon>
        <taxon>Agaricineae</taxon>
        <taxon>Agaricaceae</taxon>
        <taxon>Leucocoprinus</taxon>
    </lineage>
</organism>
<dbReference type="PROSITE" id="PS00086">
    <property type="entry name" value="CYTOCHROME_P450"/>
    <property type="match status" value="1"/>
</dbReference>
<evidence type="ECO:0000313" key="11">
    <source>
        <dbReference type="EMBL" id="KAF5348483.1"/>
    </source>
</evidence>
<evidence type="ECO:0000256" key="1">
    <source>
        <dbReference type="ARBA" id="ARBA00001971"/>
    </source>
</evidence>
<dbReference type="OrthoDB" id="3945418at2759"/>
<dbReference type="InterPro" id="IPR017972">
    <property type="entry name" value="Cyt_P450_CS"/>
</dbReference>
<dbReference type="InterPro" id="IPR050364">
    <property type="entry name" value="Cytochrome_P450_fung"/>
</dbReference>
<accession>A0A8H5CVS8</accession>
<comment type="caution">
    <text evidence="11">The sequence shown here is derived from an EMBL/GenBank/DDBJ whole genome shotgun (WGS) entry which is preliminary data.</text>
</comment>
<evidence type="ECO:0000256" key="7">
    <source>
        <dbReference type="ARBA" id="ARBA00023004"/>
    </source>
</evidence>
<dbReference type="InterPro" id="IPR001128">
    <property type="entry name" value="Cyt_P450"/>
</dbReference>
<dbReference type="PANTHER" id="PTHR46300:SF7">
    <property type="entry name" value="P450, PUTATIVE (EUROFUNG)-RELATED"/>
    <property type="match status" value="1"/>
</dbReference>
<evidence type="ECO:0000256" key="2">
    <source>
        <dbReference type="ARBA" id="ARBA00005179"/>
    </source>
</evidence>
<dbReference type="InterPro" id="IPR002401">
    <property type="entry name" value="Cyt_P450_E_grp-I"/>
</dbReference>
<keyword evidence="12" id="KW-1185">Reference proteome</keyword>
<evidence type="ECO:0000256" key="6">
    <source>
        <dbReference type="ARBA" id="ARBA00023002"/>
    </source>
</evidence>
<evidence type="ECO:0000256" key="9">
    <source>
        <dbReference type="PIRSR" id="PIRSR602401-1"/>
    </source>
</evidence>
<evidence type="ECO:0000256" key="8">
    <source>
        <dbReference type="ARBA" id="ARBA00023033"/>
    </source>
</evidence>
<evidence type="ECO:0000256" key="3">
    <source>
        <dbReference type="ARBA" id="ARBA00010617"/>
    </source>
</evidence>
<comment type="pathway">
    <text evidence="2">Secondary metabolite biosynthesis.</text>
</comment>
<dbReference type="PRINTS" id="PR00463">
    <property type="entry name" value="EP450I"/>
</dbReference>
<keyword evidence="4 9" id="KW-0349">Heme</keyword>
<dbReference type="Proteomes" id="UP000559027">
    <property type="component" value="Unassembled WGS sequence"/>
</dbReference>
<keyword evidence="6 10" id="KW-0560">Oxidoreductase</keyword>
<dbReference type="SUPFAM" id="SSF48264">
    <property type="entry name" value="Cytochrome P450"/>
    <property type="match status" value="1"/>
</dbReference>
<dbReference type="GO" id="GO:0005506">
    <property type="term" value="F:iron ion binding"/>
    <property type="evidence" value="ECO:0007669"/>
    <property type="project" value="InterPro"/>
</dbReference>
<comment type="similarity">
    <text evidence="3 10">Belongs to the cytochrome P450 family.</text>
</comment>
<keyword evidence="5 9" id="KW-0479">Metal-binding</keyword>
<keyword evidence="7 9" id="KW-0408">Iron</keyword>
<dbReference type="Pfam" id="PF00067">
    <property type="entry name" value="p450"/>
    <property type="match status" value="1"/>
</dbReference>
<sequence length="521" mass="58949">MLHLDTSTVLVASFCFLVHLAYRYRRRSLLPLPPGPTRWPIIGNTLMIPLTNVHKFYKDLGKKLGLKFMYLEALGQSILVINDITIAQDLLEKRSTTYSSRPDIPMLADVVGHKTFFAFMPYGNEWRAHRRLFTQHFSEKNLPRIEEKSLEFVRKGLLANFLEYPEDLYHHIRKCLDWGLSTSMTYGLPVQRRNDPLNHFAERALGGSAAAASPGRFLVNVIPWLKYVPDWMPGAGFKQLGKSIMKELVQLREEPYQAALQMIDNGNAPVSFVSETLDKLRDQPDFDPQDRCVKQTAEQVFGAASDTTRAAVSTFLLVVLIHPDVQRKAQQEIDSVVGPDRLPEFSDIPHLKYLAAVIKESLRWNPVLPTSVPHLVSEDDEYMGYFIPKGTVVMSNTYAMLHDKENFPDPDKFDPERFIKNGILCDDIIDPETIATFGFGRRICPGSHIALANLYMAAASILHLFDLLPPLDADGRPVEPKAVFSSDSIVSEPAKFDCRIVPRKGRDVHGLLKEYIGTEPM</sequence>
<dbReference type="PRINTS" id="PR00385">
    <property type="entry name" value="P450"/>
</dbReference>
<dbReference type="Gene3D" id="1.10.630.10">
    <property type="entry name" value="Cytochrome P450"/>
    <property type="match status" value="1"/>
</dbReference>
<protein>
    <recommendedName>
        <fullName evidence="13">Cytochrome P450</fullName>
    </recommendedName>
</protein>
<dbReference type="EMBL" id="JAACJO010000019">
    <property type="protein sequence ID" value="KAF5348483.1"/>
    <property type="molecule type" value="Genomic_DNA"/>
</dbReference>
<dbReference type="PANTHER" id="PTHR46300">
    <property type="entry name" value="P450, PUTATIVE (EUROFUNG)-RELATED-RELATED"/>
    <property type="match status" value="1"/>
</dbReference>
<feature type="binding site" description="axial binding residue" evidence="9">
    <location>
        <position position="444"/>
    </location>
    <ligand>
        <name>heme</name>
        <dbReference type="ChEBI" id="CHEBI:30413"/>
    </ligand>
    <ligandPart>
        <name>Fe</name>
        <dbReference type="ChEBI" id="CHEBI:18248"/>
    </ligandPart>
</feature>
<proteinExistence type="inferred from homology"/>
<reference evidence="11 12" key="1">
    <citation type="journal article" date="2020" name="ISME J.">
        <title>Uncovering the hidden diversity of litter-decomposition mechanisms in mushroom-forming fungi.</title>
        <authorList>
            <person name="Floudas D."/>
            <person name="Bentzer J."/>
            <person name="Ahren D."/>
            <person name="Johansson T."/>
            <person name="Persson P."/>
            <person name="Tunlid A."/>
        </authorList>
    </citation>
    <scope>NUCLEOTIDE SEQUENCE [LARGE SCALE GENOMIC DNA]</scope>
    <source>
        <strain evidence="11 12">CBS 146.42</strain>
    </source>
</reference>
<name>A0A8H5CVS8_9AGAR</name>
<evidence type="ECO:0000256" key="4">
    <source>
        <dbReference type="ARBA" id="ARBA00022617"/>
    </source>
</evidence>
<dbReference type="AlphaFoldDB" id="A0A8H5CVS8"/>
<comment type="cofactor">
    <cofactor evidence="1 9">
        <name>heme</name>
        <dbReference type="ChEBI" id="CHEBI:30413"/>
    </cofactor>
</comment>
<keyword evidence="8 10" id="KW-0503">Monooxygenase</keyword>
<evidence type="ECO:0000313" key="12">
    <source>
        <dbReference type="Proteomes" id="UP000559027"/>
    </source>
</evidence>
<dbReference type="GO" id="GO:0016705">
    <property type="term" value="F:oxidoreductase activity, acting on paired donors, with incorporation or reduction of molecular oxygen"/>
    <property type="evidence" value="ECO:0007669"/>
    <property type="project" value="InterPro"/>
</dbReference>
<evidence type="ECO:0000256" key="10">
    <source>
        <dbReference type="RuleBase" id="RU000461"/>
    </source>
</evidence>
<dbReference type="GO" id="GO:0004497">
    <property type="term" value="F:monooxygenase activity"/>
    <property type="evidence" value="ECO:0007669"/>
    <property type="project" value="UniProtKB-KW"/>
</dbReference>